<dbReference type="RefSeq" id="WP_165048029.1">
    <property type="nucleotide sequence ID" value="NZ_JAALFE010000004.1"/>
</dbReference>
<name>A0A6M1TUD0_9RHOB</name>
<protein>
    <recommendedName>
        <fullName evidence="6">Serine protease</fullName>
        <ecNumber evidence="6">3.4.21.-</ecNumber>
    </recommendedName>
</protein>
<dbReference type="InterPro" id="IPR050966">
    <property type="entry name" value="Glutamyl_endopeptidase"/>
</dbReference>
<dbReference type="GO" id="GO:0004252">
    <property type="term" value="F:serine-type endopeptidase activity"/>
    <property type="evidence" value="ECO:0007669"/>
    <property type="project" value="InterPro"/>
</dbReference>
<evidence type="ECO:0000256" key="3">
    <source>
        <dbReference type="ARBA" id="ARBA00022729"/>
    </source>
</evidence>
<comment type="caution">
    <text evidence="8">The sequence shown here is derived from an EMBL/GenBank/DDBJ whole genome shotgun (WGS) entry which is preliminary data.</text>
</comment>
<evidence type="ECO:0000256" key="5">
    <source>
        <dbReference type="ARBA" id="ARBA00022825"/>
    </source>
</evidence>
<proteinExistence type="inferred from homology"/>
<dbReference type="AlphaFoldDB" id="A0A6M1TUD0"/>
<dbReference type="SMART" id="SM00020">
    <property type="entry name" value="Tryp_SPc"/>
    <property type="match status" value="1"/>
</dbReference>
<feature type="domain" description="Peptidase S1" evidence="7">
    <location>
        <begin position="15"/>
        <end position="243"/>
    </location>
</feature>
<organism evidence="8 9">
    <name type="scientific">Paragemmobacter kunshanensis</name>
    <dbReference type="NCBI Taxonomy" id="2583234"/>
    <lineage>
        <taxon>Bacteria</taxon>
        <taxon>Pseudomonadati</taxon>
        <taxon>Pseudomonadota</taxon>
        <taxon>Alphaproteobacteria</taxon>
        <taxon>Rhodobacterales</taxon>
        <taxon>Paracoccaceae</taxon>
        <taxon>Paragemmobacter</taxon>
    </lineage>
</organism>
<dbReference type="InterPro" id="IPR008256">
    <property type="entry name" value="Peptidase_S1B"/>
</dbReference>
<evidence type="ECO:0000256" key="4">
    <source>
        <dbReference type="ARBA" id="ARBA00022801"/>
    </source>
</evidence>
<dbReference type="PRINTS" id="PR00839">
    <property type="entry name" value="V8PROTEASE"/>
</dbReference>
<dbReference type="PANTHER" id="PTHR15462">
    <property type="entry name" value="SERINE PROTEASE"/>
    <property type="match status" value="1"/>
</dbReference>
<keyword evidence="5 6" id="KW-0720">Serine protease</keyword>
<evidence type="ECO:0000256" key="1">
    <source>
        <dbReference type="ARBA" id="ARBA00008764"/>
    </source>
</evidence>
<dbReference type="InterPro" id="IPR018114">
    <property type="entry name" value="TRYPSIN_HIS"/>
</dbReference>
<sequence>MRGVLVWLALLAQPALGWDGNLRPLETGVVAGRWAAVGRIDLGSRGFCSGTLIAPDVVLTAAHCLFDKATGEPYRASELTFLAGWRDGRAEADRAGAMILPHPGYRPGLEEGSMAHRDQIGSDLGLIKLGEPILLPSITPAATGSFPRGGDRVEIVSYARDRSEAASMQDACAVLGTEGRMVVLDCVTDFGASGAPVFRDTAYGSELVSVISAGAEVNGRPVTIAVPVEGLLDDLMAELDRAWRAAAPGARRASVQSGGMGAGGAKFLKAGEGP</sequence>
<dbReference type="EMBL" id="JAALFE010000004">
    <property type="protein sequence ID" value="NGQ90516.1"/>
    <property type="molecule type" value="Genomic_DNA"/>
</dbReference>
<evidence type="ECO:0000259" key="7">
    <source>
        <dbReference type="PROSITE" id="PS50240"/>
    </source>
</evidence>
<keyword evidence="4 6" id="KW-0378">Hydrolase</keyword>
<dbReference type="Gene3D" id="2.40.10.10">
    <property type="entry name" value="Trypsin-like serine proteases"/>
    <property type="match status" value="2"/>
</dbReference>
<keyword evidence="9" id="KW-1185">Reference proteome</keyword>
<dbReference type="InterPro" id="IPR043504">
    <property type="entry name" value="Peptidase_S1_PA_chymotrypsin"/>
</dbReference>
<accession>A0A6M1TUD0</accession>
<evidence type="ECO:0000256" key="2">
    <source>
        <dbReference type="ARBA" id="ARBA00022670"/>
    </source>
</evidence>
<dbReference type="Pfam" id="PF13365">
    <property type="entry name" value="Trypsin_2"/>
    <property type="match status" value="1"/>
</dbReference>
<reference evidence="8 9" key="1">
    <citation type="submission" date="2020-02" db="EMBL/GenBank/DDBJ databases">
        <title>Rhodobacter translucens sp. nov., a novel bacterium isolated from activated sludge.</title>
        <authorList>
            <person name="Liu J."/>
        </authorList>
    </citation>
    <scope>NUCLEOTIDE SEQUENCE [LARGE SCALE GENOMIC DNA]</scope>
    <source>
        <strain evidence="8 9">HX-7-19</strain>
    </source>
</reference>
<dbReference type="PROSITE" id="PS50240">
    <property type="entry name" value="TRYPSIN_DOM"/>
    <property type="match status" value="1"/>
</dbReference>
<evidence type="ECO:0000256" key="6">
    <source>
        <dbReference type="RuleBase" id="RU004296"/>
    </source>
</evidence>
<dbReference type="EC" id="3.4.21.-" evidence="6"/>
<evidence type="ECO:0000313" key="8">
    <source>
        <dbReference type="EMBL" id="NGQ90516.1"/>
    </source>
</evidence>
<keyword evidence="3" id="KW-0732">Signal</keyword>
<dbReference type="InterPro" id="IPR001254">
    <property type="entry name" value="Trypsin_dom"/>
</dbReference>
<dbReference type="InterPro" id="IPR009003">
    <property type="entry name" value="Peptidase_S1_PA"/>
</dbReference>
<dbReference type="SUPFAM" id="SSF50494">
    <property type="entry name" value="Trypsin-like serine proteases"/>
    <property type="match status" value="1"/>
</dbReference>
<gene>
    <name evidence="8" type="ORF">G5V65_06370</name>
</gene>
<keyword evidence="2 6" id="KW-0645">Protease</keyword>
<evidence type="ECO:0000313" key="9">
    <source>
        <dbReference type="Proteomes" id="UP000474758"/>
    </source>
</evidence>
<comment type="similarity">
    <text evidence="1 6">Belongs to the peptidase S1B family.</text>
</comment>
<dbReference type="PANTHER" id="PTHR15462:SF8">
    <property type="entry name" value="SERINE PROTEASE"/>
    <property type="match status" value="1"/>
</dbReference>
<dbReference type="PROSITE" id="PS00134">
    <property type="entry name" value="TRYPSIN_HIS"/>
    <property type="match status" value="1"/>
</dbReference>
<dbReference type="GO" id="GO:0006508">
    <property type="term" value="P:proteolysis"/>
    <property type="evidence" value="ECO:0007669"/>
    <property type="project" value="UniProtKB-KW"/>
</dbReference>
<dbReference type="Proteomes" id="UP000474758">
    <property type="component" value="Unassembled WGS sequence"/>
</dbReference>